<name>A0A1E3W4N4_9HYPH</name>
<organism evidence="3 4">
    <name type="scientific">Methyloceanibacter methanicus</name>
    <dbReference type="NCBI Taxonomy" id="1774968"/>
    <lineage>
        <taxon>Bacteria</taxon>
        <taxon>Pseudomonadati</taxon>
        <taxon>Pseudomonadota</taxon>
        <taxon>Alphaproteobacteria</taxon>
        <taxon>Hyphomicrobiales</taxon>
        <taxon>Hyphomicrobiaceae</taxon>
        <taxon>Methyloceanibacter</taxon>
    </lineage>
</organism>
<reference evidence="3 4" key="1">
    <citation type="journal article" date="2016" name="Environ. Microbiol.">
        <title>New Methyloceanibacter diversity from North Sea sediments includes methanotroph containing solely the soluble methane monooxygenase.</title>
        <authorList>
            <person name="Vekeman B."/>
            <person name="Kerckhof F.M."/>
            <person name="Cremers G."/>
            <person name="de Vos P."/>
            <person name="Vandamme P."/>
            <person name="Boon N."/>
            <person name="Op den Camp H.J."/>
            <person name="Heylen K."/>
        </authorList>
    </citation>
    <scope>NUCLEOTIDE SEQUENCE [LARGE SCALE GENOMIC DNA]</scope>
    <source>
        <strain evidence="3 4">R-67174</strain>
    </source>
</reference>
<dbReference type="Gene3D" id="1.25.40.10">
    <property type="entry name" value="Tetratricopeptide repeat domain"/>
    <property type="match status" value="2"/>
</dbReference>
<evidence type="ECO:0000313" key="4">
    <source>
        <dbReference type="Proteomes" id="UP000094501"/>
    </source>
</evidence>
<feature type="repeat" description="TPR" evidence="1">
    <location>
        <begin position="359"/>
        <end position="392"/>
    </location>
</feature>
<comment type="caution">
    <text evidence="3">The sequence shown here is derived from an EMBL/GenBank/DDBJ whole genome shotgun (WGS) entry which is preliminary data.</text>
</comment>
<dbReference type="PANTHER" id="PTHR12558">
    <property type="entry name" value="CELL DIVISION CYCLE 16,23,27"/>
    <property type="match status" value="1"/>
</dbReference>
<dbReference type="PROSITE" id="PS50005">
    <property type="entry name" value="TPR"/>
    <property type="match status" value="3"/>
</dbReference>
<sequence>MAIFAAPAAYSEVVATKPDNPGARTLLGNYLAGRVARQNHDTDAAADFYTKALEGDPSNEAILEQAFLLEARAGHWKRASKLANELVKVEPSHRFAQFLLGINAFQRGDYKKADVHFAAARQGPIADLASTLARAWVQEAAGEHSKAFETLDRLSNADWAQYYQRYHRALIADVAGRHQLASTSYDAAFKRSPTTLRIADAYARHAVNGNRQDLAIATLKMHMAKTAPHPLTEALLEEIESGGQPGLIAENPTEGLAEVFYGIGDAVAGEGGLDMGVVYLKFALLLKPDFPLAQIALAEAHSAAKKYEAEIAAFDAIPPSSPLWVNVQIQKAFALTSLERIDEAKVLLEDIIAENPDDIRPLDALGNILRSKERYEEARDYYTKAISLVDKPTKRNWALYYSRGVCNERLKDWPAAEADFNEALRLNPDESLVLNYLGYSWVDQGLNLQQAMDYIRKAVSLKPDDGYYVDSLGWAHYRLGNMPKAVEYLEQAVELRPDDPIINDHLGDAYWRVGRRVEAKYQWQQSMSLEPEDDLRVSLIKKIESGLEEETATKSASESVEAKRNASH</sequence>
<dbReference type="Pfam" id="PF13432">
    <property type="entry name" value="TPR_16"/>
    <property type="match status" value="2"/>
</dbReference>
<evidence type="ECO:0000256" key="1">
    <source>
        <dbReference type="PROSITE-ProRule" id="PRU00339"/>
    </source>
</evidence>
<accession>A0A1E3W4N4</accession>
<feature type="region of interest" description="Disordered" evidence="2">
    <location>
        <begin position="548"/>
        <end position="568"/>
    </location>
</feature>
<dbReference type="PANTHER" id="PTHR12558:SF13">
    <property type="entry name" value="CELL DIVISION CYCLE PROTEIN 27 HOMOLOG"/>
    <property type="match status" value="1"/>
</dbReference>
<proteinExistence type="predicted"/>
<gene>
    <name evidence="3" type="ORF">AUC68_14255</name>
</gene>
<keyword evidence="4" id="KW-1185">Reference proteome</keyword>
<dbReference type="STRING" id="1774968.AUC68_14255"/>
<dbReference type="SMART" id="SM00028">
    <property type="entry name" value="TPR"/>
    <property type="match status" value="9"/>
</dbReference>
<dbReference type="SUPFAM" id="SSF48452">
    <property type="entry name" value="TPR-like"/>
    <property type="match status" value="2"/>
</dbReference>
<dbReference type="Proteomes" id="UP000094501">
    <property type="component" value="Unassembled WGS sequence"/>
</dbReference>
<evidence type="ECO:0000256" key="2">
    <source>
        <dbReference type="SAM" id="MobiDB-lite"/>
    </source>
</evidence>
<evidence type="ECO:0000313" key="3">
    <source>
        <dbReference type="EMBL" id="ODS00736.1"/>
    </source>
</evidence>
<dbReference type="InterPro" id="IPR011990">
    <property type="entry name" value="TPR-like_helical_dom_sf"/>
</dbReference>
<feature type="repeat" description="TPR" evidence="1">
    <location>
        <begin position="397"/>
        <end position="430"/>
    </location>
</feature>
<keyword evidence="1" id="KW-0802">TPR repeat</keyword>
<dbReference type="AlphaFoldDB" id="A0A1E3W4N4"/>
<feature type="repeat" description="TPR" evidence="1">
    <location>
        <begin position="466"/>
        <end position="499"/>
    </location>
</feature>
<dbReference type="InterPro" id="IPR019734">
    <property type="entry name" value="TPR_rpt"/>
</dbReference>
<protein>
    <recommendedName>
        <fullName evidence="5">Tetratricopeptide repeat-like domain-containing protein</fullName>
    </recommendedName>
</protein>
<dbReference type="Pfam" id="PF13414">
    <property type="entry name" value="TPR_11"/>
    <property type="match status" value="1"/>
</dbReference>
<dbReference type="EMBL" id="LPWG01000004">
    <property type="protein sequence ID" value="ODS00736.1"/>
    <property type="molecule type" value="Genomic_DNA"/>
</dbReference>
<evidence type="ECO:0008006" key="5">
    <source>
        <dbReference type="Google" id="ProtNLM"/>
    </source>
</evidence>